<organism evidence="2 3">
    <name type="scientific">Lophiostoma macrostomum CBS 122681</name>
    <dbReference type="NCBI Taxonomy" id="1314788"/>
    <lineage>
        <taxon>Eukaryota</taxon>
        <taxon>Fungi</taxon>
        <taxon>Dikarya</taxon>
        <taxon>Ascomycota</taxon>
        <taxon>Pezizomycotina</taxon>
        <taxon>Dothideomycetes</taxon>
        <taxon>Pleosporomycetidae</taxon>
        <taxon>Pleosporales</taxon>
        <taxon>Lophiostomataceae</taxon>
        <taxon>Lophiostoma</taxon>
    </lineage>
</organism>
<sequence length="393" mass="45326">MAMSARNFHYERGRPGKATKWIRPNRETKEKRGLRALLPIQQKVRDYFYNYEREDRWIRLHNLFAYVMEEQGTEPRSETGEAADDLRAEMRTMVTAVQPKKRRKPPRLKAPDFGPSSHEYADLLLDVKNQLREQELHSNFDYLAFFRRGFALVQHIRGEILFDSKQELAKIDLKRENPSNHDLLARLLHGLKIQPKDKNIEAKGDELSKDVVAVEQLQRISKIMGDLIEKEGRVELDKAEKCLRRWWDASGPRSSRGSKGRPFGIFHRFTYAAIVSRKRRVATIRDPRNVRTVQIAWKPSDKGKHTRLVGKKKTRVAFPCHGDCSMSRACLGRPSKQGTPSSKMLLKPKAGAGLPQPWFLDEGVAGDGGDDREWETDSDQSDSEYFSALEEQE</sequence>
<dbReference type="AlphaFoldDB" id="A0A6A6TBX2"/>
<feature type="region of interest" description="Disordered" evidence="1">
    <location>
        <begin position="332"/>
        <end position="393"/>
    </location>
</feature>
<feature type="compositionally biased region" description="Acidic residues" evidence="1">
    <location>
        <begin position="368"/>
        <end position="382"/>
    </location>
</feature>
<evidence type="ECO:0000313" key="2">
    <source>
        <dbReference type="EMBL" id="KAF2657316.1"/>
    </source>
</evidence>
<name>A0A6A6TBX2_9PLEO</name>
<protein>
    <submittedName>
        <fullName evidence="2">Uncharacterized protein</fullName>
    </submittedName>
</protein>
<evidence type="ECO:0000313" key="3">
    <source>
        <dbReference type="Proteomes" id="UP000799324"/>
    </source>
</evidence>
<reference evidence="2" key="1">
    <citation type="journal article" date="2020" name="Stud. Mycol.">
        <title>101 Dothideomycetes genomes: a test case for predicting lifestyles and emergence of pathogens.</title>
        <authorList>
            <person name="Haridas S."/>
            <person name="Albert R."/>
            <person name="Binder M."/>
            <person name="Bloem J."/>
            <person name="Labutti K."/>
            <person name="Salamov A."/>
            <person name="Andreopoulos B."/>
            <person name="Baker S."/>
            <person name="Barry K."/>
            <person name="Bills G."/>
            <person name="Bluhm B."/>
            <person name="Cannon C."/>
            <person name="Castanera R."/>
            <person name="Culley D."/>
            <person name="Daum C."/>
            <person name="Ezra D."/>
            <person name="Gonzalez J."/>
            <person name="Henrissat B."/>
            <person name="Kuo A."/>
            <person name="Liang C."/>
            <person name="Lipzen A."/>
            <person name="Lutzoni F."/>
            <person name="Magnuson J."/>
            <person name="Mondo S."/>
            <person name="Nolan M."/>
            <person name="Ohm R."/>
            <person name="Pangilinan J."/>
            <person name="Park H.-J."/>
            <person name="Ramirez L."/>
            <person name="Alfaro M."/>
            <person name="Sun H."/>
            <person name="Tritt A."/>
            <person name="Yoshinaga Y."/>
            <person name="Zwiers L.-H."/>
            <person name="Turgeon B."/>
            <person name="Goodwin S."/>
            <person name="Spatafora J."/>
            <person name="Crous P."/>
            <person name="Grigoriev I."/>
        </authorList>
    </citation>
    <scope>NUCLEOTIDE SEQUENCE</scope>
    <source>
        <strain evidence="2">CBS 122681</strain>
    </source>
</reference>
<dbReference type="EMBL" id="MU004326">
    <property type="protein sequence ID" value="KAF2657316.1"/>
    <property type="molecule type" value="Genomic_DNA"/>
</dbReference>
<dbReference type="PANTHER" id="PTHR38795:SF1">
    <property type="entry name" value="DUF6604 DOMAIN-CONTAINING PROTEIN"/>
    <property type="match status" value="1"/>
</dbReference>
<accession>A0A6A6TBX2</accession>
<dbReference type="OrthoDB" id="5238236at2759"/>
<keyword evidence="3" id="KW-1185">Reference proteome</keyword>
<proteinExistence type="predicted"/>
<dbReference type="PANTHER" id="PTHR38795">
    <property type="entry name" value="DUF6604 DOMAIN-CONTAINING PROTEIN"/>
    <property type="match status" value="1"/>
</dbReference>
<dbReference type="Proteomes" id="UP000799324">
    <property type="component" value="Unassembled WGS sequence"/>
</dbReference>
<gene>
    <name evidence="2" type="ORF">K491DRAFT_691139</name>
</gene>
<evidence type="ECO:0000256" key="1">
    <source>
        <dbReference type="SAM" id="MobiDB-lite"/>
    </source>
</evidence>